<comment type="similarity">
    <text evidence="2">Belongs to the cytochrome b560 family.</text>
</comment>
<keyword evidence="6" id="KW-0999">Mitochondrion inner membrane</keyword>
<keyword evidence="7" id="KW-0809">Transit peptide</keyword>
<comment type="subcellular location">
    <subcellularLocation>
        <location evidence="1">Mitochondrion inner membrane</location>
        <topology evidence="1">Multi-pass membrane protein</topology>
    </subcellularLocation>
</comment>
<evidence type="ECO:0000256" key="11">
    <source>
        <dbReference type="ARBA" id="ARBA00023136"/>
    </source>
</evidence>
<evidence type="ECO:0000256" key="10">
    <source>
        <dbReference type="ARBA" id="ARBA00023128"/>
    </source>
</evidence>
<dbReference type="InterPro" id="IPR034804">
    <property type="entry name" value="SQR/QFR_C/D"/>
</dbReference>
<evidence type="ECO:0000256" key="8">
    <source>
        <dbReference type="ARBA" id="ARBA00022989"/>
    </source>
</evidence>
<dbReference type="FunFam" id="1.20.1300.10:FF:000008">
    <property type="entry name" value="Succinate dehydrogenase cytochrome b560 subunit"/>
    <property type="match status" value="1"/>
</dbReference>
<dbReference type="Pfam" id="PF01127">
    <property type="entry name" value="Sdh_cyt"/>
    <property type="match status" value="1"/>
</dbReference>
<dbReference type="EMBL" id="KZ613949">
    <property type="protein sequence ID" value="PMD37566.1"/>
    <property type="molecule type" value="Genomic_DNA"/>
</dbReference>
<dbReference type="GO" id="GO:0006121">
    <property type="term" value="P:mitochondrial electron transport, succinate to ubiquinone"/>
    <property type="evidence" value="ECO:0007669"/>
    <property type="project" value="TreeGrafter"/>
</dbReference>
<dbReference type="NCBIfam" id="TIGR02970">
    <property type="entry name" value="succ_dehyd_cytB"/>
    <property type="match status" value="1"/>
</dbReference>
<dbReference type="Gene3D" id="1.20.1300.10">
    <property type="entry name" value="Fumarate reductase/succinate dehydrogenase, transmembrane subunit"/>
    <property type="match status" value="1"/>
</dbReference>
<keyword evidence="11 12" id="KW-0472">Membrane</keyword>
<dbReference type="GO" id="GO:0006099">
    <property type="term" value="P:tricarboxylic acid cycle"/>
    <property type="evidence" value="ECO:0007669"/>
    <property type="project" value="InterPro"/>
</dbReference>
<dbReference type="GO" id="GO:0046872">
    <property type="term" value="F:metal ion binding"/>
    <property type="evidence" value="ECO:0007669"/>
    <property type="project" value="UniProtKB-KW"/>
</dbReference>
<dbReference type="STRING" id="1149755.A0A2J6RGC2"/>
<proteinExistence type="inferred from homology"/>
<keyword evidence="14" id="KW-1185">Reference proteome</keyword>
<dbReference type="GO" id="GO:0009055">
    <property type="term" value="F:electron transfer activity"/>
    <property type="evidence" value="ECO:0007669"/>
    <property type="project" value="InterPro"/>
</dbReference>
<evidence type="ECO:0000256" key="12">
    <source>
        <dbReference type="SAM" id="Phobius"/>
    </source>
</evidence>
<feature type="transmembrane region" description="Helical" evidence="12">
    <location>
        <begin position="104"/>
        <end position="129"/>
    </location>
</feature>
<feature type="transmembrane region" description="Helical" evidence="12">
    <location>
        <begin position="69"/>
        <end position="92"/>
    </location>
</feature>
<protein>
    <submittedName>
        <fullName evidence="13">Cytochrome b560 subunit of succinate dehydrogenase</fullName>
    </submittedName>
</protein>
<dbReference type="InterPro" id="IPR018495">
    <property type="entry name" value="Succ_DH_cyt_bsu_CS"/>
</dbReference>
<gene>
    <name evidence="13" type="ORF">L207DRAFT_77727</name>
</gene>
<reference evidence="13 14" key="1">
    <citation type="submission" date="2016-04" db="EMBL/GenBank/DDBJ databases">
        <title>A degradative enzymes factory behind the ericoid mycorrhizal symbiosis.</title>
        <authorList>
            <consortium name="DOE Joint Genome Institute"/>
            <person name="Martino E."/>
            <person name="Morin E."/>
            <person name="Grelet G."/>
            <person name="Kuo A."/>
            <person name="Kohler A."/>
            <person name="Daghino S."/>
            <person name="Barry K."/>
            <person name="Choi C."/>
            <person name="Cichocki N."/>
            <person name="Clum A."/>
            <person name="Copeland A."/>
            <person name="Hainaut M."/>
            <person name="Haridas S."/>
            <person name="Labutti K."/>
            <person name="Lindquist E."/>
            <person name="Lipzen A."/>
            <person name="Khouja H.-R."/>
            <person name="Murat C."/>
            <person name="Ohm R."/>
            <person name="Olson A."/>
            <person name="Spatafora J."/>
            <person name="Veneault-Fourrey C."/>
            <person name="Henrissat B."/>
            <person name="Grigoriev I."/>
            <person name="Martin F."/>
            <person name="Perotto S."/>
        </authorList>
    </citation>
    <scope>NUCLEOTIDE SEQUENCE [LARGE SCALE GENOMIC DNA]</scope>
    <source>
        <strain evidence="13 14">F</strain>
    </source>
</reference>
<dbReference type="GO" id="GO:0005743">
    <property type="term" value="C:mitochondrial inner membrane"/>
    <property type="evidence" value="ECO:0007669"/>
    <property type="project" value="UniProtKB-SubCell"/>
</dbReference>
<keyword evidence="8 12" id="KW-1133">Transmembrane helix</keyword>
<dbReference type="PROSITE" id="PS01001">
    <property type="entry name" value="SDH_CYT_2"/>
    <property type="match status" value="1"/>
</dbReference>
<evidence type="ECO:0000256" key="2">
    <source>
        <dbReference type="ARBA" id="ARBA00007244"/>
    </source>
</evidence>
<evidence type="ECO:0000256" key="6">
    <source>
        <dbReference type="ARBA" id="ARBA00022792"/>
    </source>
</evidence>
<evidence type="ECO:0000256" key="4">
    <source>
        <dbReference type="ARBA" id="ARBA00022692"/>
    </source>
</evidence>
<evidence type="ECO:0000256" key="7">
    <source>
        <dbReference type="ARBA" id="ARBA00022946"/>
    </source>
</evidence>
<dbReference type="OrthoDB" id="588261at2759"/>
<dbReference type="PANTHER" id="PTHR10978">
    <property type="entry name" value="SUCCINATE DEHYDROGENASE CYTOCHROME B560 SUBUNIT"/>
    <property type="match status" value="1"/>
</dbReference>
<dbReference type="InterPro" id="IPR000701">
    <property type="entry name" value="SuccDH_FuR_B_TM-su"/>
</dbReference>
<keyword evidence="5" id="KW-0479">Metal-binding</keyword>
<evidence type="ECO:0000256" key="5">
    <source>
        <dbReference type="ARBA" id="ARBA00022723"/>
    </source>
</evidence>
<evidence type="ECO:0000313" key="14">
    <source>
        <dbReference type="Proteomes" id="UP000235786"/>
    </source>
</evidence>
<organism evidence="13 14">
    <name type="scientific">Hyaloscypha variabilis (strain UAMH 11265 / GT02V1 / F)</name>
    <name type="common">Meliniomyces variabilis</name>
    <dbReference type="NCBI Taxonomy" id="1149755"/>
    <lineage>
        <taxon>Eukaryota</taxon>
        <taxon>Fungi</taxon>
        <taxon>Dikarya</taxon>
        <taxon>Ascomycota</taxon>
        <taxon>Pezizomycotina</taxon>
        <taxon>Leotiomycetes</taxon>
        <taxon>Helotiales</taxon>
        <taxon>Hyaloscyphaceae</taxon>
        <taxon>Hyaloscypha</taxon>
        <taxon>Hyaloscypha variabilis</taxon>
    </lineage>
</organism>
<dbReference type="SUPFAM" id="SSF81343">
    <property type="entry name" value="Fumarate reductase respiratory complex transmembrane subunits"/>
    <property type="match status" value="1"/>
</dbReference>
<sequence>MLAQRATQQSLRRLAASNPSMASQMVFKSLAVGSSMQTRYEILVAQRKNRPTSPHLTIYKPQMTWIPSALNRVTGSVLSGGFYVFGAAYLVSPLFGWHLDSASMAAAFGSLPVAAKVAAKFAVALPFTFHSFNGLRHLSWDLGKTFSNQAVIRTGYVMLGVSTVSAFWLALFA</sequence>
<dbReference type="PANTHER" id="PTHR10978:SF5">
    <property type="entry name" value="SUCCINATE DEHYDROGENASE CYTOCHROME B560 SUBUNIT, MITOCHONDRIAL"/>
    <property type="match status" value="1"/>
</dbReference>
<dbReference type="InterPro" id="IPR014314">
    <property type="entry name" value="Succ_DH_cytb556"/>
</dbReference>
<keyword evidence="3" id="KW-0349">Heme</keyword>
<accession>A0A2J6RGC2</accession>
<keyword evidence="4 12" id="KW-0812">Transmembrane</keyword>
<evidence type="ECO:0000256" key="9">
    <source>
        <dbReference type="ARBA" id="ARBA00023004"/>
    </source>
</evidence>
<evidence type="ECO:0000256" key="1">
    <source>
        <dbReference type="ARBA" id="ARBA00004448"/>
    </source>
</evidence>
<dbReference type="CDD" id="cd03499">
    <property type="entry name" value="SQR_TypeC_SdhC"/>
    <property type="match status" value="1"/>
</dbReference>
<evidence type="ECO:0000313" key="13">
    <source>
        <dbReference type="EMBL" id="PMD37566.1"/>
    </source>
</evidence>
<keyword evidence="10" id="KW-0496">Mitochondrion</keyword>
<dbReference type="AlphaFoldDB" id="A0A2J6RGC2"/>
<dbReference type="Proteomes" id="UP000235786">
    <property type="component" value="Unassembled WGS sequence"/>
</dbReference>
<keyword evidence="9" id="KW-0408">Iron</keyword>
<name>A0A2J6RGC2_HYAVF</name>
<evidence type="ECO:0000256" key="3">
    <source>
        <dbReference type="ARBA" id="ARBA00022617"/>
    </source>
</evidence>
<feature type="transmembrane region" description="Helical" evidence="12">
    <location>
        <begin position="150"/>
        <end position="171"/>
    </location>
</feature>